<keyword evidence="3" id="KW-1185">Reference proteome</keyword>
<gene>
    <name evidence="2" type="ordered locus">Marme_3793</name>
</gene>
<organism evidence="2 3">
    <name type="scientific">Marinomonas mediterranea (strain ATCC 700492 / JCM 21426 / NBRC 103028 / MMB-1)</name>
    <dbReference type="NCBI Taxonomy" id="717774"/>
    <lineage>
        <taxon>Bacteria</taxon>
        <taxon>Pseudomonadati</taxon>
        <taxon>Pseudomonadota</taxon>
        <taxon>Gammaproteobacteria</taxon>
        <taxon>Oceanospirillales</taxon>
        <taxon>Oceanospirillaceae</taxon>
        <taxon>Marinomonas</taxon>
    </lineage>
</organism>
<proteinExistence type="predicted"/>
<keyword evidence="1" id="KW-0472">Membrane</keyword>
<feature type="transmembrane region" description="Helical" evidence="1">
    <location>
        <begin position="96"/>
        <end position="116"/>
    </location>
</feature>
<protein>
    <recommendedName>
        <fullName evidence="4">Small multidrug resistance protein</fullName>
    </recommendedName>
</protein>
<dbReference type="KEGG" id="mme:Marme_3793"/>
<evidence type="ECO:0000313" key="2">
    <source>
        <dbReference type="EMBL" id="ADZ93003.1"/>
    </source>
</evidence>
<dbReference type="EMBL" id="CP002583">
    <property type="protein sequence ID" value="ADZ93003.1"/>
    <property type="molecule type" value="Genomic_DNA"/>
</dbReference>
<keyword evidence="1" id="KW-0812">Transmembrane</keyword>
<dbReference type="HOGENOM" id="CLU_2081986_0_0_6"/>
<keyword evidence="1" id="KW-1133">Transmembrane helix</keyword>
<dbReference type="AlphaFoldDB" id="F2JWY6"/>
<dbReference type="PATRIC" id="fig|717774.3.peg.3908"/>
<feature type="transmembrane region" description="Helical" evidence="1">
    <location>
        <begin position="40"/>
        <end position="60"/>
    </location>
</feature>
<accession>F2JWY6</accession>
<feature type="transmembrane region" description="Helical" evidence="1">
    <location>
        <begin position="72"/>
        <end position="90"/>
    </location>
</feature>
<dbReference type="OrthoDB" id="9885294at2"/>
<sequence length="117" mass="12854">MYTLISLILLLLSAWFDAKGFYYAGLTWTHTNQLSVKQGALSLLFFMIGVSLYVFSVRFLTMAGATSTTIQTLLWFVATIVGVAIMNGDFKVWDTMQYAAFAVVILGLAALISLSAH</sequence>
<dbReference type="STRING" id="717774.Marme_3793"/>
<reference evidence="2 3" key="1">
    <citation type="journal article" date="2012" name="Stand. Genomic Sci.">
        <title>Complete genome sequence of the melanogenic marine bacterium Marinomonas mediterranea type strain (MMB-1(T)).</title>
        <authorList>
            <person name="Lucas-Elio P."/>
            <person name="Goodwin L."/>
            <person name="Woyke T."/>
            <person name="Pitluck S."/>
            <person name="Nolan M."/>
            <person name="Kyrpides N.C."/>
            <person name="Detter J.C."/>
            <person name="Copeland A."/>
            <person name="Teshima H."/>
            <person name="Bruce D."/>
            <person name="Detter C."/>
            <person name="Tapia R."/>
            <person name="Han S."/>
            <person name="Land M.L."/>
            <person name="Ivanova N."/>
            <person name="Mikhailova N."/>
            <person name="Johnston A.W."/>
            <person name="Sanchez-Amat A."/>
        </authorList>
    </citation>
    <scope>NUCLEOTIDE SEQUENCE [LARGE SCALE GENOMIC DNA]</scope>
    <source>
        <strain evidence="3">ATCC 700492 / JCM 21426 / NBRC 103028 / MMB-1</strain>
    </source>
</reference>
<dbReference type="eggNOG" id="ENOG5033ZH9">
    <property type="taxonomic scope" value="Bacteria"/>
</dbReference>
<name>F2JWY6_MARM1</name>
<dbReference type="Proteomes" id="UP000001062">
    <property type="component" value="Chromosome"/>
</dbReference>
<evidence type="ECO:0008006" key="4">
    <source>
        <dbReference type="Google" id="ProtNLM"/>
    </source>
</evidence>
<evidence type="ECO:0000256" key="1">
    <source>
        <dbReference type="SAM" id="Phobius"/>
    </source>
</evidence>
<evidence type="ECO:0000313" key="3">
    <source>
        <dbReference type="Proteomes" id="UP000001062"/>
    </source>
</evidence>
<dbReference type="RefSeq" id="WP_013662905.1">
    <property type="nucleotide sequence ID" value="NC_015276.1"/>
</dbReference>